<dbReference type="PROSITE" id="PS50935">
    <property type="entry name" value="SSB"/>
    <property type="match status" value="1"/>
</dbReference>
<comment type="caution">
    <text evidence="4">The sequence shown here is derived from an EMBL/GenBank/DDBJ whole genome shotgun (WGS) entry which is preliminary data.</text>
</comment>
<dbReference type="GO" id="GO:0003697">
    <property type="term" value="F:single-stranded DNA binding"/>
    <property type="evidence" value="ECO:0007669"/>
    <property type="project" value="InterPro"/>
</dbReference>
<feature type="compositionally biased region" description="Basic and acidic residues" evidence="3">
    <location>
        <begin position="1"/>
        <end position="29"/>
    </location>
</feature>
<name>A0A853C1L9_9ACTN</name>
<accession>A0A853C1L9</accession>
<dbReference type="AlphaFoldDB" id="A0A853C1L9"/>
<dbReference type="InterPro" id="IPR012340">
    <property type="entry name" value="NA-bd_OB-fold"/>
</dbReference>
<evidence type="ECO:0000256" key="3">
    <source>
        <dbReference type="SAM" id="MobiDB-lite"/>
    </source>
</evidence>
<evidence type="ECO:0000313" key="5">
    <source>
        <dbReference type="Proteomes" id="UP000530424"/>
    </source>
</evidence>
<dbReference type="EMBL" id="JACCFP010000001">
    <property type="protein sequence ID" value="NYJ01505.1"/>
    <property type="molecule type" value="Genomic_DNA"/>
</dbReference>
<proteinExistence type="predicted"/>
<gene>
    <name evidence="4" type="ORF">HNR19_002203</name>
</gene>
<organism evidence="4 5">
    <name type="scientific">Nocardioides thalensis</name>
    <dbReference type="NCBI Taxonomy" id="1914755"/>
    <lineage>
        <taxon>Bacteria</taxon>
        <taxon>Bacillati</taxon>
        <taxon>Actinomycetota</taxon>
        <taxon>Actinomycetes</taxon>
        <taxon>Propionibacteriales</taxon>
        <taxon>Nocardioidaceae</taxon>
        <taxon>Nocardioides</taxon>
    </lineage>
</organism>
<evidence type="ECO:0000313" key="4">
    <source>
        <dbReference type="EMBL" id="NYJ01505.1"/>
    </source>
</evidence>
<keyword evidence="5" id="KW-1185">Reference proteome</keyword>
<evidence type="ECO:0000256" key="2">
    <source>
        <dbReference type="PROSITE-ProRule" id="PRU00252"/>
    </source>
</evidence>
<dbReference type="SUPFAM" id="SSF50249">
    <property type="entry name" value="Nucleic acid-binding proteins"/>
    <property type="match status" value="1"/>
</dbReference>
<dbReference type="Gene3D" id="2.40.50.140">
    <property type="entry name" value="Nucleic acid-binding proteins"/>
    <property type="match status" value="1"/>
</dbReference>
<feature type="region of interest" description="Disordered" evidence="3">
    <location>
        <begin position="1"/>
        <end position="49"/>
    </location>
</feature>
<dbReference type="Pfam" id="PF00436">
    <property type="entry name" value="SSB"/>
    <property type="match status" value="1"/>
</dbReference>
<evidence type="ECO:0000256" key="1">
    <source>
        <dbReference type="ARBA" id="ARBA00023125"/>
    </source>
</evidence>
<dbReference type="Proteomes" id="UP000530424">
    <property type="component" value="Unassembled WGS sequence"/>
</dbReference>
<sequence>MSTKDRDKRDQSSKDQSSKDKSSTARASEEPACNEVRLQGRVSGTPEVRELPSGDALVLVRVVVARVPVRPRADGRRSPSVDVIDCAAWDGRARRAIASWQEGDEVALVGALRRRFFRAGGQTASRVEVEVSSARRLRRAASG</sequence>
<dbReference type="InterPro" id="IPR000424">
    <property type="entry name" value="Primosome_PriB/ssb"/>
</dbReference>
<protein>
    <submittedName>
        <fullName evidence="4">Single-strand DNA-binding protein</fullName>
    </submittedName>
</protein>
<keyword evidence="1 2" id="KW-0238">DNA-binding</keyword>
<reference evidence="4 5" key="1">
    <citation type="submission" date="2020-07" db="EMBL/GenBank/DDBJ databases">
        <title>Sequencing the genomes of 1000 actinobacteria strains.</title>
        <authorList>
            <person name="Klenk H.-P."/>
        </authorList>
    </citation>
    <scope>NUCLEOTIDE SEQUENCE [LARGE SCALE GENOMIC DNA]</scope>
    <source>
        <strain evidence="4 5">DSM 103833</strain>
    </source>
</reference>
<dbReference type="RefSeq" id="WP_179667981.1">
    <property type="nucleotide sequence ID" value="NZ_JACCFP010000001.1"/>
</dbReference>